<feature type="compositionally biased region" description="Polar residues" evidence="1">
    <location>
        <begin position="1"/>
        <end position="11"/>
    </location>
</feature>
<protein>
    <submittedName>
        <fullName evidence="2">Uncharacterized protein</fullName>
    </submittedName>
</protein>
<evidence type="ECO:0000313" key="2">
    <source>
        <dbReference type="EMBL" id="KAJ6850978.1"/>
    </source>
</evidence>
<name>A0AAX6ID30_IRIPA</name>
<reference evidence="2" key="1">
    <citation type="journal article" date="2023" name="GigaByte">
        <title>Genome assembly of the bearded iris, Iris pallida Lam.</title>
        <authorList>
            <person name="Bruccoleri R.E."/>
            <person name="Oakeley E.J."/>
            <person name="Faust A.M.E."/>
            <person name="Altorfer M."/>
            <person name="Dessus-Babus S."/>
            <person name="Burckhardt D."/>
            <person name="Oertli M."/>
            <person name="Naumann U."/>
            <person name="Petersen F."/>
            <person name="Wong J."/>
        </authorList>
    </citation>
    <scope>NUCLEOTIDE SEQUENCE</scope>
    <source>
        <strain evidence="2">GSM-AAB239-AS_SAM_17_03QT</strain>
    </source>
</reference>
<dbReference type="Proteomes" id="UP001140949">
    <property type="component" value="Unassembled WGS sequence"/>
</dbReference>
<proteinExistence type="predicted"/>
<reference evidence="2" key="2">
    <citation type="submission" date="2023-04" db="EMBL/GenBank/DDBJ databases">
        <authorList>
            <person name="Bruccoleri R.E."/>
            <person name="Oakeley E.J."/>
            <person name="Faust A.-M."/>
            <person name="Dessus-Babus S."/>
            <person name="Altorfer M."/>
            <person name="Burckhardt D."/>
            <person name="Oertli M."/>
            <person name="Naumann U."/>
            <person name="Petersen F."/>
            <person name="Wong J."/>
        </authorList>
    </citation>
    <scope>NUCLEOTIDE SEQUENCE</scope>
    <source>
        <strain evidence="2">GSM-AAB239-AS_SAM_17_03QT</strain>
        <tissue evidence="2">Leaf</tissue>
    </source>
</reference>
<gene>
    <name evidence="2" type="ORF">M6B38_262550</name>
</gene>
<accession>A0AAX6ID30</accession>
<feature type="compositionally biased region" description="Low complexity" evidence="1">
    <location>
        <begin position="12"/>
        <end position="23"/>
    </location>
</feature>
<sequence length="64" mass="6971">MIKNPNPQINFSSSPVSSSSLSPWKPRSINFSSNLSGRKSPSPFSSTQTLIILLLPLTISEKKP</sequence>
<keyword evidence="3" id="KW-1185">Reference proteome</keyword>
<dbReference type="EMBL" id="JANAVB010002397">
    <property type="protein sequence ID" value="KAJ6850978.1"/>
    <property type="molecule type" value="Genomic_DNA"/>
</dbReference>
<feature type="region of interest" description="Disordered" evidence="1">
    <location>
        <begin position="1"/>
        <end position="23"/>
    </location>
</feature>
<dbReference type="AlphaFoldDB" id="A0AAX6ID30"/>
<comment type="caution">
    <text evidence="2">The sequence shown here is derived from an EMBL/GenBank/DDBJ whole genome shotgun (WGS) entry which is preliminary data.</text>
</comment>
<organism evidence="2 3">
    <name type="scientific">Iris pallida</name>
    <name type="common">Sweet iris</name>
    <dbReference type="NCBI Taxonomy" id="29817"/>
    <lineage>
        <taxon>Eukaryota</taxon>
        <taxon>Viridiplantae</taxon>
        <taxon>Streptophyta</taxon>
        <taxon>Embryophyta</taxon>
        <taxon>Tracheophyta</taxon>
        <taxon>Spermatophyta</taxon>
        <taxon>Magnoliopsida</taxon>
        <taxon>Liliopsida</taxon>
        <taxon>Asparagales</taxon>
        <taxon>Iridaceae</taxon>
        <taxon>Iridoideae</taxon>
        <taxon>Irideae</taxon>
        <taxon>Iris</taxon>
    </lineage>
</organism>
<evidence type="ECO:0000313" key="3">
    <source>
        <dbReference type="Proteomes" id="UP001140949"/>
    </source>
</evidence>
<evidence type="ECO:0000256" key="1">
    <source>
        <dbReference type="SAM" id="MobiDB-lite"/>
    </source>
</evidence>